<feature type="region of interest" description="Disordered" evidence="20">
    <location>
        <begin position="572"/>
        <end position="594"/>
    </location>
</feature>
<feature type="region of interest" description="Disordered" evidence="20">
    <location>
        <begin position="782"/>
        <end position="862"/>
    </location>
</feature>
<feature type="compositionally biased region" description="Basic and acidic residues" evidence="20">
    <location>
        <begin position="28"/>
        <end position="37"/>
    </location>
</feature>
<sequence length="2278" mass="255898">MPSTRDIERAERNGRFRSRRRGSASSDVNRHSFDSPDKRHRRHGKSKSSGKKKKKRSRDKSLETIPTVASSVVKPLVEYSDVSSEDLSEPEAGEIQSEDSRANSYTDGEVPESFLQRRYYGGSPVRALGASPISLSPSPSVQHRHSGRRYSLSSEQQQPTTMHGATPEYEEESRRYARRKEKKHKREKKKKRSLTPSSNSGKKKKRKSKRHSHSMSPHRSVAEDIVPSPNRDKSSVGASVHWSESPPLPLKDNMSPISPATPREQRCPSDDVELEMSRQTSRNVTPPTHSSTRQVESPHTPLMPPCATTPENLNKTGPVAVPKHSSPDRQKRSPSIHVTRRSSVSPGPVGVNRRRPHSPSPPSRRRDHSPPSRRRDFSPTPVLHRLRHSPSPATVRRREFSPSPGSSHRRRTDSGVISPKRRRRDETERRSHRVHDKDRRDKRKSRSTRSPTGSRLHLPLSRSRSRSPGRWRKLSRSRSRSRPRRSRTPRRSRSPSKSRKTSRKLKSKSPRPRIPSPSPHRSRARSPSSITARNLRVQAKISETSLFAELVKDRNMRELAFKKLQAAKEKVGSQDEVQIIESTDEKDGDGGSVSAEIKASTDNKDRSINYKEQHAKTGDSVVDVTDIPVPTSDDGVVACKTPPLPPTGVPLPNPIPTAMNPLASHAIVHTSPNPPSMMPNSCPIVVSHSPNFPAPAPGVQPPPPPPPPLPQSAESVSTALTQVSVPPIPPTPILPNMSVPPPPIPPIPVPAPNTIMSKFNQPNNLVPLKSVDPPKPPIVTFTTKSLKRLPLPPGINQNDLESIDSPPSRSPSPPSKVQLKFPTSTKPLQKKGIKDLPMPPVVPGSEDLSGEDDPNATPPRLKVERVAPKPKLKRPKILKRRGSRNCHAPMSASGGKDWGERCVDVFEFIAQIGEGTYGQVYKARDKRSGVMVALKKVRLENEKEGFPITAVREIKILRQLNHKNIVNLREIVTDKQDAQDFRKDKDKGSFYLVFEYMDHDLMGLLESGMVDFNEMNNASIMKQLLDGLNYCHSKNFLHRDIKCSNILMNNKGEVKLADFGLARLYNAEDRQRPYTNKVITLWYRPPELLLGEERYGPAIDVWSCGCILGELFSKKPLFQANVDIMQLEMISRVCGTPTPAVWPSVIKLPQWHALKPKKQHRRRLREDFSFMPGTALDLLDKMLELDPEKRITAADALKSAWLKNVQPEQMPAPQLPTWQDCHELWSKKRKRLLREQQESAAAKLPPLLPFPNKGGPNKDDLSDVGGSSKRLKMEAGYNSHPSRLGAEAHYGEDNLFNQSGPYIVSTPSYYYNASPPVKPQSNLKGDNQPLEMCTEDNLARRLMILTNALNQGKPIRVDDLLSLRSDQNECDPKVLATAGVRNALSALISYHGLDNIYNPAISTSAIGRLPSNKPPGQPHLAQNLFLPSTSSQQSAFNIRRRNRTTAIYDTRVAPKRHNKRTPLTTMSLIPQFNCLTTLTHNETARKAMESYVGILQKAFEHYQNLWEDYIKLQEKCGQCNGHSSSQMTVKTPCVETMDEAISEHLNNANVQESSTSSSVPLLELDTVNSDLIHFNYDAGTGSSDVSESHKNTDENNPPVSPVFSRTFLRTAGNNFAKKFVRSPKAVYDSTSDMNKTHRSIENVSSKHNYNKLEISTAHHVETTFLPNGKRLKQSRLAFHPVKSTEKISSTVDKRKAADIPRNVEHEFIQDVSTTHATTNATVIEIGAINNTSENSEDVIEVSPTQRNVTSKVRRCLKLKRKIPIKHMKKNSPSKNKCPGPSASPEIIDIDFGLRPSPKRTCTQLEDDESLMNTAVNTLKDKVNTSYLSSIRMRNKTDIQIKKSIEAQNDFACEDETFYLPAEQTANQNDMDNFNLNDTENKPPEKKILSKRKADVSEELNMRRKADRAKLNGWDCWECREYYKSLSLPKEELEKRRNQCSRHRYKYERPNTPEVSRDIVFYLSTKLKVKIFHHLDLILKASMRHYRDIMESYDLHKVSTPPQSKLKLDWVYGYRGRDCRSNLHLLSTGEIVYFVAAVVVLYNMETDKCAGQIAGMLLLHIRIWNSVSLTTLSVIGNGVFDGSICCLSFSKADDGNYLCPIDETSDHNISIWDWQKSDRGTKVTETKCSVDTVVCTEWHPLERNQIVSCGKGHVSFWSLDNGGMLYKRMGIFESRDKPRYVTRLAFNQNGDVLTGDSNGNIIVWARGTNTISRLVRNLHEGSIFSIYVLKNGNIITGGGKDGKILYFDASLNLTGEEAQIEDHFGGIRTLSKGRGTQLL</sequence>
<dbReference type="Gene3D" id="3.30.200.20">
    <property type="entry name" value="Phosphorylase Kinase, domain 1"/>
    <property type="match status" value="1"/>
</dbReference>
<evidence type="ECO:0000256" key="15">
    <source>
        <dbReference type="ARBA" id="ARBA00041920"/>
    </source>
</evidence>
<dbReference type="Gene3D" id="2.130.10.10">
    <property type="entry name" value="YVTN repeat-like/Quinoprotein amine dehydrogenase"/>
    <property type="match status" value="1"/>
</dbReference>
<evidence type="ECO:0000256" key="16">
    <source>
        <dbReference type="ARBA" id="ARBA00047811"/>
    </source>
</evidence>
<dbReference type="GO" id="GO:0008024">
    <property type="term" value="C:cyclin/CDK positive transcription elongation factor complex"/>
    <property type="evidence" value="ECO:0007669"/>
    <property type="project" value="TreeGrafter"/>
</dbReference>
<feature type="compositionally biased region" description="Pro residues" evidence="20">
    <location>
        <begin position="693"/>
        <end position="710"/>
    </location>
</feature>
<name>A0A4S2KYB2_9HYME</name>
<dbReference type="GO" id="GO:0030332">
    <property type="term" value="F:cyclin binding"/>
    <property type="evidence" value="ECO:0007669"/>
    <property type="project" value="TreeGrafter"/>
</dbReference>
<feature type="compositionally biased region" description="Acidic residues" evidence="20">
    <location>
        <begin position="83"/>
        <end position="92"/>
    </location>
</feature>
<evidence type="ECO:0000256" key="5">
    <source>
        <dbReference type="ARBA" id="ARBA00012425"/>
    </source>
</evidence>
<feature type="region of interest" description="Disordered" evidence="20">
    <location>
        <begin position="1"/>
        <end position="534"/>
    </location>
</feature>
<evidence type="ECO:0000256" key="13">
    <source>
        <dbReference type="ARBA" id="ARBA00023242"/>
    </source>
</evidence>
<evidence type="ECO:0000256" key="2">
    <source>
        <dbReference type="ARBA" id="ARBA00004419"/>
    </source>
</evidence>
<comment type="similarity">
    <text evidence="3">Belongs to the protein kinase superfamily. CMGC Ser/Thr protein kinase family. CDC2/CDKX subfamily.</text>
</comment>
<feature type="region of interest" description="Disordered" evidence="20">
    <location>
        <begin position="1582"/>
        <end position="1601"/>
    </location>
</feature>
<evidence type="ECO:0000256" key="1">
    <source>
        <dbReference type="ARBA" id="ARBA00004123"/>
    </source>
</evidence>
<keyword evidence="6" id="KW-0723">Serine/threonine-protein kinase</keyword>
<dbReference type="SUPFAM" id="SSF50978">
    <property type="entry name" value="WD40 repeat-like"/>
    <property type="match status" value="1"/>
</dbReference>
<comment type="catalytic activity">
    <reaction evidence="17">
        <text>L-seryl-[protein] + ATP = O-phospho-L-seryl-[protein] + ADP + H(+)</text>
        <dbReference type="Rhea" id="RHEA:17989"/>
        <dbReference type="Rhea" id="RHEA-COMP:9863"/>
        <dbReference type="Rhea" id="RHEA-COMP:11604"/>
        <dbReference type="ChEBI" id="CHEBI:15378"/>
        <dbReference type="ChEBI" id="CHEBI:29999"/>
        <dbReference type="ChEBI" id="CHEBI:30616"/>
        <dbReference type="ChEBI" id="CHEBI:83421"/>
        <dbReference type="ChEBI" id="CHEBI:456216"/>
        <dbReference type="EC" id="2.7.11.22"/>
    </reaction>
</comment>
<evidence type="ECO:0000256" key="4">
    <source>
        <dbReference type="ARBA" id="ARBA00012409"/>
    </source>
</evidence>
<evidence type="ECO:0000256" key="12">
    <source>
        <dbReference type="ARBA" id="ARBA00022840"/>
    </source>
</evidence>
<evidence type="ECO:0000256" key="6">
    <source>
        <dbReference type="ARBA" id="ARBA00022527"/>
    </source>
</evidence>
<keyword evidence="9" id="KW-0677">Repeat</keyword>
<keyword evidence="12 19" id="KW-0067">ATP-binding</keyword>
<gene>
    <name evidence="22" type="ORF">DBV15_10152</name>
</gene>
<feature type="non-terminal residue" evidence="22">
    <location>
        <position position="2278"/>
    </location>
</feature>
<proteinExistence type="inferred from homology"/>
<evidence type="ECO:0000256" key="10">
    <source>
        <dbReference type="ARBA" id="ARBA00022741"/>
    </source>
</evidence>
<dbReference type="Pfam" id="PF23409">
    <property type="entry name" value="Beta-prop_EML"/>
    <property type="match status" value="1"/>
</dbReference>
<dbReference type="GO" id="GO:0032968">
    <property type="term" value="P:positive regulation of transcription elongation by RNA polymerase II"/>
    <property type="evidence" value="ECO:0007669"/>
    <property type="project" value="TreeGrafter"/>
</dbReference>
<keyword evidence="8" id="KW-0808">Transferase</keyword>
<dbReference type="FunFam" id="1.10.510.10:FF:000102">
    <property type="entry name" value="cyclin-dependent kinase 12 isoform X1"/>
    <property type="match status" value="1"/>
</dbReference>
<dbReference type="Proteomes" id="UP000310200">
    <property type="component" value="Unassembled WGS sequence"/>
</dbReference>
<feature type="binding site" evidence="19">
    <location>
        <position position="935"/>
    </location>
    <ligand>
        <name>ATP</name>
        <dbReference type="ChEBI" id="CHEBI:30616"/>
    </ligand>
</feature>
<reference evidence="22 23" key="1">
    <citation type="journal article" date="2019" name="Philos. Trans. R. Soc. Lond., B, Biol. Sci.">
        <title>Ant behaviour and brain gene expression of defending hosts depend on the ecological success of the intruding social parasite.</title>
        <authorList>
            <person name="Kaur R."/>
            <person name="Stoldt M."/>
            <person name="Jongepier E."/>
            <person name="Feldmeyer B."/>
            <person name="Menzel F."/>
            <person name="Bornberg-Bauer E."/>
            <person name="Foitzik S."/>
        </authorList>
    </citation>
    <scope>NUCLEOTIDE SEQUENCE [LARGE SCALE GENOMIC DNA]</scope>
    <source>
        <tissue evidence="22">Whole body</tissue>
    </source>
</reference>
<dbReference type="PROSITE" id="PS50011">
    <property type="entry name" value="PROTEIN_KINASE_DOM"/>
    <property type="match status" value="1"/>
</dbReference>
<feature type="compositionally biased region" description="Basic residues" evidence="20">
    <location>
        <begin position="201"/>
        <end position="213"/>
    </location>
</feature>
<keyword evidence="10 19" id="KW-0547">Nucleotide-binding</keyword>
<dbReference type="EMBL" id="QBLH01000510">
    <property type="protein sequence ID" value="TGZ55070.1"/>
    <property type="molecule type" value="Genomic_DNA"/>
</dbReference>
<feature type="region of interest" description="Disordered" evidence="20">
    <location>
        <begin position="1235"/>
        <end position="1267"/>
    </location>
</feature>
<evidence type="ECO:0000256" key="7">
    <source>
        <dbReference type="ARBA" id="ARBA00022574"/>
    </source>
</evidence>
<dbReference type="InterPro" id="IPR050108">
    <property type="entry name" value="CDK"/>
</dbReference>
<dbReference type="InterPro" id="IPR000719">
    <property type="entry name" value="Prot_kinase_dom"/>
</dbReference>
<keyword evidence="11" id="KW-0418">Kinase</keyword>
<feature type="compositionally biased region" description="Polar residues" evidence="20">
    <location>
        <begin position="277"/>
        <end position="297"/>
    </location>
</feature>
<dbReference type="GO" id="GO:0005524">
    <property type="term" value="F:ATP binding"/>
    <property type="evidence" value="ECO:0007669"/>
    <property type="project" value="UniProtKB-UniRule"/>
</dbReference>
<evidence type="ECO:0000256" key="17">
    <source>
        <dbReference type="ARBA" id="ARBA00048367"/>
    </source>
</evidence>
<dbReference type="SMART" id="SM00220">
    <property type="entry name" value="S_TKc"/>
    <property type="match status" value="1"/>
</dbReference>
<dbReference type="GO" id="GO:0004693">
    <property type="term" value="F:cyclin-dependent protein serine/threonine kinase activity"/>
    <property type="evidence" value="ECO:0007669"/>
    <property type="project" value="UniProtKB-EC"/>
</dbReference>
<dbReference type="GO" id="GO:0008353">
    <property type="term" value="F:RNA polymerase II CTD heptapeptide repeat kinase activity"/>
    <property type="evidence" value="ECO:0007669"/>
    <property type="project" value="UniProtKB-EC"/>
</dbReference>
<dbReference type="STRING" id="300112.A0A4S2KYB2"/>
<keyword evidence="23" id="KW-1185">Reference proteome</keyword>
<dbReference type="PRINTS" id="PR01217">
    <property type="entry name" value="PRICHEXTENSN"/>
</dbReference>
<evidence type="ECO:0000313" key="22">
    <source>
        <dbReference type="EMBL" id="TGZ55070.1"/>
    </source>
</evidence>
<dbReference type="Pfam" id="PF00069">
    <property type="entry name" value="Pkinase"/>
    <property type="match status" value="1"/>
</dbReference>
<evidence type="ECO:0000256" key="8">
    <source>
        <dbReference type="ARBA" id="ARBA00022679"/>
    </source>
</evidence>
<evidence type="ECO:0000256" key="18">
    <source>
        <dbReference type="ARBA" id="ARBA00049280"/>
    </source>
</evidence>
<accession>A0A4S2KYB2</accession>
<comment type="subcellular location">
    <subcellularLocation>
        <location evidence="2">Cytoplasmic vesicle</location>
        <location evidence="2">Autophagosome</location>
    </subcellularLocation>
    <subcellularLocation>
        <location evidence="1">Nucleus</location>
    </subcellularLocation>
</comment>
<dbReference type="Gene3D" id="1.10.510.10">
    <property type="entry name" value="Transferase(Phosphotransferase) domain 1"/>
    <property type="match status" value="1"/>
</dbReference>
<dbReference type="CDD" id="cd07864">
    <property type="entry name" value="STKc_CDK12"/>
    <property type="match status" value="1"/>
</dbReference>
<feature type="compositionally biased region" description="Low complexity" evidence="20">
    <location>
        <begin position="1240"/>
        <end position="1255"/>
    </location>
</feature>
<feature type="compositionally biased region" description="Polar residues" evidence="20">
    <location>
        <begin position="151"/>
        <end position="163"/>
    </location>
</feature>
<evidence type="ECO:0000256" key="19">
    <source>
        <dbReference type="PROSITE-ProRule" id="PRU10141"/>
    </source>
</evidence>
<dbReference type="PROSITE" id="PS00108">
    <property type="entry name" value="PROTEIN_KINASE_ST"/>
    <property type="match status" value="1"/>
</dbReference>
<keyword evidence="13" id="KW-0539">Nucleus</keyword>
<feature type="compositionally biased region" description="Basic residues" evidence="20">
    <location>
        <begin position="176"/>
        <end position="193"/>
    </location>
</feature>
<feature type="compositionally biased region" description="Low complexity" evidence="20">
    <location>
        <begin position="448"/>
        <end position="462"/>
    </location>
</feature>
<feature type="compositionally biased region" description="Basic and acidic residues" evidence="20">
    <location>
        <begin position="424"/>
        <end position="439"/>
    </location>
</feature>
<feature type="compositionally biased region" description="Basic residues" evidence="20">
    <location>
        <begin position="463"/>
        <end position="511"/>
    </location>
</feature>
<evidence type="ECO:0000256" key="9">
    <source>
        <dbReference type="ARBA" id="ARBA00022737"/>
    </source>
</evidence>
<dbReference type="InterPro" id="IPR008271">
    <property type="entry name" value="Ser/Thr_kinase_AS"/>
</dbReference>
<dbReference type="InterPro" id="IPR017441">
    <property type="entry name" value="Protein_kinase_ATP_BS"/>
</dbReference>
<feature type="domain" description="Protein kinase" evidence="21">
    <location>
        <begin position="906"/>
        <end position="1202"/>
    </location>
</feature>
<organism evidence="22 23">
    <name type="scientific">Temnothorax longispinosus</name>
    <dbReference type="NCBI Taxonomy" id="300112"/>
    <lineage>
        <taxon>Eukaryota</taxon>
        <taxon>Metazoa</taxon>
        <taxon>Ecdysozoa</taxon>
        <taxon>Arthropoda</taxon>
        <taxon>Hexapoda</taxon>
        <taxon>Insecta</taxon>
        <taxon>Pterygota</taxon>
        <taxon>Neoptera</taxon>
        <taxon>Endopterygota</taxon>
        <taxon>Hymenoptera</taxon>
        <taxon>Apocrita</taxon>
        <taxon>Aculeata</taxon>
        <taxon>Formicoidea</taxon>
        <taxon>Formicidae</taxon>
        <taxon>Myrmicinae</taxon>
        <taxon>Temnothorax</taxon>
    </lineage>
</organism>
<dbReference type="FunFam" id="3.30.200.20:FF:000074">
    <property type="entry name" value="cyclin-dependent kinase 12 isoform X2"/>
    <property type="match status" value="1"/>
</dbReference>
<dbReference type="PANTHER" id="PTHR24056:SF546">
    <property type="entry name" value="CYCLIN-DEPENDENT KINASE 12"/>
    <property type="match status" value="1"/>
</dbReference>
<dbReference type="SUPFAM" id="SSF56112">
    <property type="entry name" value="Protein kinase-like (PK-like)"/>
    <property type="match status" value="1"/>
</dbReference>
<dbReference type="InterPro" id="IPR015943">
    <property type="entry name" value="WD40/YVTN_repeat-like_dom_sf"/>
</dbReference>
<evidence type="ECO:0000313" key="23">
    <source>
        <dbReference type="Proteomes" id="UP000310200"/>
    </source>
</evidence>
<feature type="compositionally biased region" description="Basic and acidic residues" evidence="20">
    <location>
        <begin position="1"/>
        <end position="14"/>
    </location>
</feature>
<evidence type="ECO:0000259" key="21">
    <source>
        <dbReference type="PROSITE" id="PS50011"/>
    </source>
</evidence>
<dbReference type="EC" id="2.7.11.23" evidence="4"/>
<dbReference type="GO" id="GO:0005776">
    <property type="term" value="C:autophagosome"/>
    <property type="evidence" value="ECO:0007669"/>
    <property type="project" value="UniProtKB-SubCell"/>
</dbReference>
<dbReference type="InterPro" id="IPR055439">
    <property type="entry name" value="Beta-prop_EML_1st"/>
</dbReference>
<dbReference type="InterPro" id="IPR011009">
    <property type="entry name" value="Kinase-like_dom_sf"/>
</dbReference>
<evidence type="ECO:0000256" key="3">
    <source>
        <dbReference type="ARBA" id="ARBA00006485"/>
    </source>
</evidence>
<comment type="catalytic activity">
    <reaction evidence="16">
        <text>L-threonyl-[protein] + ATP = O-phospho-L-threonyl-[protein] + ADP + H(+)</text>
        <dbReference type="Rhea" id="RHEA:46608"/>
        <dbReference type="Rhea" id="RHEA-COMP:11060"/>
        <dbReference type="Rhea" id="RHEA-COMP:11605"/>
        <dbReference type="ChEBI" id="CHEBI:15378"/>
        <dbReference type="ChEBI" id="CHEBI:30013"/>
        <dbReference type="ChEBI" id="CHEBI:30616"/>
        <dbReference type="ChEBI" id="CHEBI:61977"/>
        <dbReference type="ChEBI" id="CHEBI:456216"/>
        <dbReference type="EC" id="2.7.11.22"/>
    </reaction>
</comment>
<dbReference type="InterPro" id="IPR036322">
    <property type="entry name" value="WD40_repeat_dom_sf"/>
</dbReference>
<comment type="caution">
    <text evidence="22">The sequence shown here is derived from an EMBL/GenBank/DDBJ whole genome shotgun (WGS) entry which is preliminary data.</text>
</comment>
<dbReference type="EC" id="2.7.11.22" evidence="5"/>
<protein>
    <recommendedName>
        <fullName evidence="14">Cyclin-dependent kinase 12</fullName>
        <ecNumber evidence="5">2.7.11.22</ecNumber>
        <ecNumber evidence="4">2.7.11.23</ecNumber>
    </recommendedName>
    <alternativeName>
        <fullName evidence="15">Cell division protein kinase 12</fullName>
    </alternativeName>
</protein>
<dbReference type="PANTHER" id="PTHR24056">
    <property type="entry name" value="CELL DIVISION PROTEIN KINASE"/>
    <property type="match status" value="1"/>
</dbReference>
<keyword evidence="7" id="KW-0853">WD repeat</keyword>
<dbReference type="PROSITE" id="PS00107">
    <property type="entry name" value="PROTEIN_KINASE_ATP"/>
    <property type="match status" value="1"/>
</dbReference>
<dbReference type="Pfam" id="PF03451">
    <property type="entry name" value="HELP"/>
    <property type="match status" value="1"/>
</dbReference>
<evidence type="ECO:0000256" key="20">
    <source>
        <dbReference type="SAM" id="MobiDB-lite"/>
    </source>
</evidence>
<dbReference type="InterPro" id="IPR001680">
    <property type="entry name" value="WD40_rpt"/>
</dbReference>
<evidence type="ECO:0000256" key="14">
    <source>
        <dbReference type="ARBA" id="ARBA00040213"/>
    </source>
</evidence>
<feature type="compositionally biased region" description="Basic residues" evidence="20">
    <location>
        <begin position="352"/>
        <end position="367"/>
    </location>
</feature>
<evidence type="ECO:0000256" key="11">
    <source>
        <dbReference type="ARBA" id="ARBA00022777"/>
    </source>
</evidence>
<feature type="region of interest" description="Disordered" evidence="20">
    <location>
        <begin position="693"/>
        <end position="717"/>
    </location>
</feature>
<feature type="compositionally biased region" description="Basic and acidic residues" evidence="20">
    <location>
        <begin position="368"/>
        <end position="377"/>
    </location>
</feature>
<feature type="compositionally biased region" description="Basic residues" evidence="20">
    <location>
        <begin position="38"/>
        <end position="58"/>
    </location>
</feature>
<comment type="catalytic activity">
    <reaction evidence="18">
        <text>[DNA-directed RNA polymerase] + ATP = phospho-[DNA-directed RNA polymerase] + ADP + H(+)</text>
        <dbReference type="Rhea" id="RHEA:10216"/>
        <dbReference type="Rhea" id="RHEA-COMP:11321"/>
        <dbReference type="Rhea" id="RHEA-COMP:11322"/>
        <dbReference type="ChEBI" id="CHEBI:15378"/>
        <dbReference type="ChEBI" id="CHEBI:30616"/>
        <dbReference type="ChEBI" id="CHEBI:43176"/>
        <dbReference type="ChEBI" id="CHEBI:68546"/>
        <dbReference type="ChEBI" id="CHEBI:456216"/>
        <dbReference type="EC" id="2.7.11.23"/>
    </reaction>
</comment>
<dbReference type="SMART" id="SM00320">
    <property type="entry name" value="WD40"/>
    <property type="match status" value="3"/>
</dbReference>
<dbReference type="InterPro" id="IPR005108">
    <property type="entry name" value="HELP"/>
</dbReference>